<keyword evidence="2" id="KW-1185">Reference proteome</keyword>
<dbReference type="RefSeq" id="WP_079493611.1">
    <property type="nucleotide sequence ID" value="NZ_FUZT01000009.1"/>
</dbReference>
<accession>A0A1T5M2G0</accession>
<name>A0A1T5M2G0_9FIRM</name>
<gene>
    <name evidence="1" type="ORF">SAMN02194393_03723</name>
</gene>
<protein>
    <submittedName>
        <fullName evidence="1">Uncharacterized protein</fullName>
    </submittedName>
</protein>
<evidence type="ECO:0000313" key="2">
    <source>
        <dbReference type="Proteomes" id="UP000190285"/>
    </source>
</evidence>
<dbReference type="PROSITE" id="PS51257">
    <property type="entry name" value="PROKAR_LIPOPROTEIN"/>
    <property type="match status" value="1"/>
</dbReference>
<proteinExistence type="predicted"/>
<dbReference type="AlphaFoldDB" id="A0A1T5M2G0"/>
<dbReference type="OrthoDB" id="3035037at2"/>
<dbReference type="STRING" id="36842.SAMN02194393_03723"/>
<organism evidence="1 2">
    <name type="scientific">Maledivibacter halophilus</name>
    <dbReference type="NCBI Taxonomy" id="36842"/>
    <lineage>
        <taxon>Bacteria</taxon>
        <taxon>Bacillati</taxon>
        <taxon>Bacillota</taxon>
        <taxon>Clostridia</taxon>
        <taxon>Peptostreptococcales</taxon>
        <taxon>Caminicellaceae</taxon>
        <taxon>Maledivibacter</taxon>
    </lineage>
</organism>
<sequence>MKKVIVFLIILLITLTGCQKNNSPEDKPTINNANLKSDIKSLLNEGNYSLEIKYDDSQFIKANKYFTHRLLEVLTNDLAEDLVKDFETQWKESIMDNYNIILKFQGYKEIYINTDLECFWFEDEDKLYSAKGIKELWGRYIIKIVEGDPIYWDFEKTVFTEINDDIDRDEKEDNVLLFYDGDIRLRVNDKELVIGKSPYIRPSFKSGKQYYNHSPLDSVNLEYIENLDLLMYTFESFSIHGPFTNVSFYKYKNGKINRIWSDFDIDCEIKTIDFDKGTVDISFPFANIVYKAKLNNEELKISKSIVSELKAGGIEINNKYIDDIKENIMSSGDHILFKDYDGDDAPELVVLGEIDTVGASTPIRLWDRIVFVFDLFPDRLSCIDILLERDVEDGNNIFKYSN</sequence>
<reference evidence="1 2" key="1">
    <citation type="submission" date="2017-02" db="EMBL/GenBank/DDBJ databases">
        <authorList>
            <person name="Peterson S.W."/>
        </authorList>
    </citation>
    <scope>NUCLEOTIDE SEQUENCE [LARGE SCALE GENOMIC DNA]</scope>
    <source>
        <strain evidence="1 2">M1</strain>
    </source>
</reference>
<evidence type="ECO:0000313" key="1">
    <source>
        <dbReference type="EMBL" id="SKC82204.1"/>
    </source>
</evidence>
<dbReference type="EMBL" id="FUZT01000009">
    <property type="protein sequence ID" value="SKC82204.1"/>
    <property type="molecule type" value="Genomic_DNA"/>
</dbReference>
<dbReference type="Proteomes" id="UP000190285">
    <property type="component" value="Unassembled WGS sequence"/>
</dbReference>